<dbReference type="CDD" id="cd03138">
    <property type="entry name" value="GATase1_AraC_2"/>
    <property type="match status" value="1"/>
</dbReference>
<evidence type="ECO:0000313" key="5">
    <source>
        <dbReference type="EMBL" id="TDY04018.1"/>
    </source>
</evidence>
<dbReference type="AlphaFoldDB" id="A0A4R8ITQ6"/>
<evidence type="ECO:0000313" key="6">
    <source>
        <dbReference type="Proteomes" id="UP000294914"/>
    </source>
</evidence>
<feature type="domain" description="HTH araC/xylS-type" evidence="4">
    <location>
        <begin position="227"/>
        <end position="325"/>
    </location>
</feature>
<keyword evidence="2" id="KW-0238">DNA-binding</keyword>
<dbReference type="SUPFAM" id="SSF46689">
    <property type="entry name" value="Homeodomain-like"/>
    <property type="match status" value="2"/>
</dbReference>
<evidence type="ECO:0000256" key="1">
    <source>
        <dbReference type="ARBA" id="ARBA00023015"/>
    </source>
</evidence>
<dbReference type="PANTHER" id="PTHR43280">
    <property type="entry name" value="ARAC-FAMILY TRANSCRIPTIONAL REGULATOR"/>
    <property type="match status" value="1"/>
</dbReference>
<dbReference type="EMBL" id="SOQX01000001">
    <property type="protein sequence ID" value="TDY04018.1"/>
    <property type="molecule type" value="Genomic_DNA"/>
</dbReference>
<dbReference type="GO" id="GO:0043565">
    <property type="term" value="F:sequence-specific DNA binding"/>
    <property type="evidence" value="ECO:0007669"/>
    <property type="project" value="InterPro"/>
</dbReference>
<dbReference type="InterPro" id="IPR018060">
    <property type="entry name" value="HTH_AraC"/>
</dbReference>
<dbReference type="OrthoDB" id="9803764at2"/>
<gene>
    <name evidence="5" type="ORF">EDC23_0389</name>
</gene>
<dbReference type="Gene3D" id="1.10.10.60">
    <property type="entry name" value="Homeodomain-like"/>
    <property type="match status" value="1"/>
</dbReference>
<dbReference type="InterPro" id="IPR002818">
    <property type="entry name" value="DJ-1/PfpI"/>
</dbReference>
<sequence length="335" mass="36956">MHHISVLALEGCEGGCVTGAIDLLNAANTVWRQQAGKTARPLFEWSLVTPDGGPVSTATGFQLSADASLAEIDRPDAMLIGSIHFYDAGQLLAAAHDAAPILRPLTAIRDAGCLLAASCTATVLLAEAGLLDGRRATTSWWIQEAFAYRYPRVRLVAEDMVVEDQGVVTGGASTAYMSVMLNLIRRFAGDELALFCAKVLLVDTNRHSQAPYSYLESGIRVRDPLVTRAQAWMQTHLREAFTFEQLAGILAVSPRTLIRRFRQTTGYNPAEYLTRLRIDEAKRLLERTNLPLEAVAERVGYRDPSSLRRIFRRTTHLSPSEFRKRFSIADDPGII</sequence>
<dbReference type="Gene3D" id="3.40.50.880">
    <property type="match status" value="1"/>
</dbReference>
<evidence type="ECO:0000256" key="3">
    <source>
        <dbReference type="ARBA" id="ARBA00023163"/>
    </source>
</evidence>
<dbReference type="PANTHER" id="PTHR43280:SF2">
    <property type="entry name" value="HTH-TYPE TRANSCRIPTIONAL REGULATOR EXSA"/>
    <property type="match status" value="1"/>
</dbReference>
<organism evidence="5 6">
    <name type="scientific">Thiohalophilus thiocyanatoxydans</name>
    <dbReference type="NCBI Taxonomy" id="381308"/>
    <lineage>
        <taxon>Bacteria</taxon>
        <taxon>Pseudomonadati</taxon>
        <taxon>Pseudomonadota</taxon>
        <taxon>Gammaproteobacteria</taxon>
        <taxon>Thiohalomonadales</taxon>
        <taxon>Thiohalophilaceae</taxon>
        <taxon>Thiohalophilus</taxon>
    </lineage>
</organism>
<dbReference type="Pfam" id="PF12833">
    <property type="entry name" value="HTH_18"/>
    <property type="match status" value="1"/>
</dbReference>
<dbReference type="InterPro" id="IPR009057">
    <property type="entry name" value="Homeodomain-like_sf"/>
</dbReference>
<keyword evidence="3" id="KW-0804">Transcription</keyword>
<keyword evidence="6" id="KW-1185">Reference proteome</keyword>
<dbReference type="Proteomes" id="UP000294914">
    <property type="component" value="Unassembled WGS sequence"/>
</dbReference>
<dbReference type="InterPro" id="IPR029062">
    <property type="entry name" value="Class_I_gatase-like"/>
</dbReference>
<dbReference type="PROSITE" id="PS01124">
    <property type="entry name" value="HTH_ARAC_FAMILY_2"/>
    <property type="match status" value="1"/>
</dbReference>
<dbReference type="RefSeq" id="WP_134080577.1">
    <property type="nucleotide sequence ID" value="NZ_SOQX01000001.1"/>
</dbReference>
<dbReference type="SUPFAM" id="SSF52317">
    <property type="entry name" value="Class I glutamine amidotransferase-like"/>
    <property type="match status" value="1"/>
</dbReference>
<protein>
    <submittedName>
        <fullName evidence="5">Transcriptional regulator GlxA family with amidase domain</fullName>
    </submittedName>
</protein>
<reference evidence="5 6" key="1">
    <citation type="submission" date="2019-03" db="EMBL/GenBank/DDBJ databases">
        <title>Genomic Encyclopedia of Type Strains, Phase IV (KMG-IV): sequencing the most valuable type-strain genomes for metagenomic binning, comparative biology and taxonomic classification.</title>
        <authorList>
            <person name="Goeker M."/>
        </authorList>
    </citation>
    <scope>NUCLEOTIDE SEQUENCE [LARGE SCALE GENOMIC DNA]</scope>
    <source>
        <strain evidence="5 6">DSM 16326</strain>
    </source>
</reference>
<name>A0A4R8ITQ6_9GAMM</name>
<evidence type="ECO:0000259" key="4">
    <source>
        <dbReference type="PROSITE" id="PS01124"/>
    </source>
</evidence>
<proteinExistence type="predicted"/>
<dbReference type="GO" id="GO:0003700">
    <property type="term" value="F:DNA-binding transcription factor activity"/>
    <property type="evidence" value="ECO:0007669"/>
    <property type="project" value="InterPro"/>
</dbReference>
<keyword evidence="1" id="KW-0805">Transcription regulation</keyword>
<comment type="caution">
    <text evidence="5">The sequence shown here is derived from an EMBL/GenBank/DDBJ whole genome shotgun (WGS) entry which is preliminary data.</text>
</comment>
<evidence type="ECO:0000256" key="2">
    <source>
        <dbReference type="ARBA" id="ARBA00023125"/>
    </source>
</evidence>
<accession>A0A4R8ITQ6</accession>
<dbReference type="SMART" id="SM00342">
    <property type="entry name" value="HTH_ARAC"/>
    <property type="match status" value="1"/>
</dbReference>
<dbReference type="Pfam" id="PF01965">
    <property type="entry name" value="DJ-1_PfpI"/>
    <property type="match status" value="1"/>
</dbReference>